<dbReference type="AlphaFoldDB" id="A0A1N7N0G4"/>
<dbReference type="Proteomes" id="UP000186744">
    <property type="component" value="Unassembled WGS sequence"/>
</dbReference>
<protein>
    <recommendedName>
        <fullName evidence="3">Lipoprotein</fullName>
    </recommendedName>
</protein>
<name>A0A1N7N0G4_9FLAO</name>
<dbReference type="EMBL" id="FTOL01000003">
    <property type="protein sequence ID" value="SIS91822.1"/>
    <property type="molecule type" value="Genomic_DNA"/>
</dbReference>
<sequence length="255" mass="29565">MIKKLLYFSLILGLFSCKKESSFADSIILHHEKNEKLTFQKFNEGLGETGTGVIYIGKETSHINIKYFQTMMALPPPPPGFKIQQDLVRDYILSKYFYPSFDKTFFSDKNIVYDSLSSENLKILAKAQDTIPKYAYNFETKTLKKYKSFPVFIKNISGRKLILPEFKNLFPFILNDKKKWQLIQNDNAMVCGDPGWNRIYWELGPGEIIVASVNFLPGKDKGEFKLSFGSATSEPFTMNYDKRIIKDQNIYFEIK</sequence>
<dbReference type="STRING" id="373668.SAMN05421786_10394"/>
<evidence type="ECO:0000313" key="1">
    <source>
        <dbReference type="EMBL" id="SIS91822.1"/>
    </source>
</evidence>
<gene>
    <name evidence="1" type="ORF">SAMN05421786_10394</name>
</gene>
<accession>A0A1N7N0G4</accession>
<dbReference type="RefSeq" id="WP_076551860.1">
    <property type="nucleotide sequence ID" value="NZ_FTOL01000003.1"/>
</dbReference>
<evidence type="ECO:0008006" key="3">
    <source>
        <dbReference type="Google" id="ProtNLM"/>
    </source>
</evidence>
<dbReference type="OrthoDB" id="1245200at2"/>
<proteinExistence type="predicted"/>
<organism evidence="1 2">
    <name type="scientific">Chryseobacterium ureilyticum</name>
    <dbReference type="NCBI Taxonomy" id="373668"/>
    <lineage>
        <taxon>Bacteria</taxon>
        <taxon>Pseudomonadati</taxon>
        <taxon>Bacteroidota</taxon>
        <taxon>Flavobacteriia</taxon>
        <taxon>Flavobacteriales</taxon>
        <taxon>Weeksellaceae</taxon>
        <taxon>Chryseobacterium group</taxon>
        <taxon>Chryseobacterium</taxon>
    </lineage>
</organism>
<evidence type="ECO:0000313" key="2">
    <source>
        <dbReference type="Proteomes" id="UP000186744"/>
    </source>
</evidence>
<reference evidence="2" key="1">
    <citation type="submission" date="2017-01" db="EMBL/GenBank/DDBJ databases">
        <authorList>
            <person name="Varghese N."/>
            <person name="Submissions S."/>
        </authorList>
    </citation>
    <scope>NUCLEOTIDE SEQUENCE [LARGE SCALE GENOMIC DNA]</scope>
    <source>
        <strain evidence="2">DSM 18017</strain>
    </source>
</reference>
<keyword evidence="2" id="KW-1185">Reference proteome</keyword>
<dbReference type="PROSITE" id="PS51257">
    <property type="entry name" value="PROKAR_LIPOPROTEIN"/>
    <property type="match status" value="1"/>
</dbReference>